<proteinExistence type="predicted"/>
<keyword evidence="3" id="KW-1185">Reference proteome</keyword>
<dbReference type="RefSeq" id="WP_130414365.1">
    <property type="nucleotide sequence ID" value="NZ_SHKX01000013.1"/>
</dbReference>
<dbReference type="SUPFAM" id="SSF158855">
    <property type="entry name" value="Lipase chaperone-like"/>
    <property type="match status" value="1"/>
</dbReference>
<sequence>MSRRHPAAPAAVTSPRRYRRWVMPACALLIMVSLGVLVWLGEGGGPVLPAASGTAAAIGPARPAHASAEIATTVSALPPEEQRLGVWLQGRYGSKLAHPYWRLQVIESLKRYLMEKYPNDWLARLKAMLKLFFPADYEQLTASLDALESYNAWLAEIKQSMTFSSKEERLRATWDKRLQLFGEDAKVIWQAQLKQEKVEAALQQLDTPGLPLSTKVDRYVQTLVDIYGNAATNPDKSHPVQQMEGLLALNTVQDQLHSLPPERRQEELHHLRSALGLDAEAVKRWDELDAERAQRAAAGASYMQERAALAKQYEGEALQLQIQALQNRKFGPEEAQYIRNEEETGFYRYQERQQIGIN</sequence>
<dbReference type="EMBL" id="SHKX01000013">
    <property type="protein sequence ID" value="RZU38634.1"/>
    <property type="molecule type" value="Genomic_DNA"/>
</dbReference>
<dbReference type="OrthoDB" id="318927at2"/>
<keyword evidence="1" id="KW-0472">Membrane</keyword>
<dbReference type="AlphaFoldDB" id="A0A4Q7YNQ6"/>
<name>A0A4Q7YNQ6_9GAMM</name>
<accession>A0A4Q7YNQ6</accession>
<evidence type="ECO:0008006" key="4">
    <source>
        <dbReference type="Google" id="ProtNLM"/>
    </source>
</evidence>
<organism evidence="2 3">
    <name type="scientific">Fluviicoccus keumensis</name>
    <dbReference type="NCBI Taxonomy" id="1435465"/>
    <lineage>
        <taxon>Bacteria</taxon>
        <taxon>Pseudomonadati</taxon>
        <taxon>Pseudomonadota</taxon>
        <taxon>Gammaproteobacteria</taxon>
        <taxon>Moraxellales</taxon>
        <taxon>Moraxellaceae</taxon>
        <taxon>Fluviicoccus</taxon>
    </lineage>
</organism>
<evidence type="ECO:0000313" key="3">
    <source>
        <dbReference type="Proteomes" id="UP000292423"/>
    </source>
</evidence>
<keyword evidence="1" id="KW-0812">Transmembrane</keyword>
<feature type="transmembrane region" description="Helical" evidence="1">
    <location>
        <begin position="21"/>
        <end position="40"/>
    </location>
</feature>
<protein>
    <recommendedName>
        <fullName evidence="4">Lipase modulator</fullName>
    </recommendedName>
</protein>
<dbReference type="Proteomes" id="UP000292423">
    <property type="component" value="Unassembled WGS sequence"/>
</dbReference>
<gene>
    <name evidence="2" type="ORF">EV700_2569</name>
</gene>
<evidence type="ECO:0000313" key="2">
    <source>
        <dbReference type="EMBL" id="RZU38634.1"/>
    </source>
</evidence>
<reference evidence="2 3" key="1">
    <citation type="submission" date="2019-02" db="EMBL/GenBank/DDBJ databases">
        <title>Genomic Encyclopedia of Type Strains, Phase IV (KMG-IV): sequencing the most valuable type-strain genomes for metagenomic binning, comparative biology and taxonomic classification.</title>
        <authorList>
            <person name="Goeker M."/>
        </authorList>
    </citation>
    <scope>NUCLEOTIDE SEQUENCE [LARGE SCALE GENOMIC DNA]</scope>
    <source>
        <strain evidence="2 3">DSM 105135</strain>
    </source>
</reference>
<evidence type="ECO:0000256" key="1">
    <source>
        <dbReference type="SAM" id="Phobius"/>
    </source>
</evidence>
<keyword evidence="1" id="KW-1133">Transmembrane helix</keyword>
<comment type="caution">
    <text evidence="2">The sequence shown here is derived from an EMBL/GenBank/DDBJ whole genome shotgun (WGS) entry which is preliminary data.</text>
</comment>